<protein>
    <submittedName>
        <fullName evidence="6">Formate channel 1</fullName>
    </submittedName>
</protein>
<keyword evidence="4 5" id="KW-0472">Membrane</keyword>
<evidence type="ECO:0000256" key="5">
    <source>
        <dbReference type="SAM" id="Phobius"/>
    </source>
</evidence>
<dbReference type="RefSeq" id="WP_051659049.1">
    <property type="nucleotide sequence ID" value="NZ_LR215050.1"/>
</dbReference>
<gene>
    <name evidence="6" type="primary">focA</name>
    <name evidence="6" type="ORF">NCTC10172_00350</name>
</gene>
<accession>A0A449BIS7</accession>
<evidence type="ECO:0000256" key="2">
    <source>
        <dbReference type="ARBA" id="ARBA00022692"/>
    </source>
</evidence>
<feature type="transmembrane region" description="Helical" evidence="5">
    <location>
        <begin position="143"/>
        <end position="161"/>
    </location>
</feature>
<dbReference type="GO" id="GO:0005886">
    <property type="term" value="C:plasma membrane"/>
    <property type="evidence" value="ECO:0007669"/>
    <property type="project" value="TreeGrafter"/>
</dbReference>
<evidence type="ECO:0000256" key="4">
    <source>
        <dbReference type="ARBA" id="ARBA00023136"/>
    </source>
</evidence>
<dbReference type="AlphaFoldDB" id="A0A449BIS7"/>
<dbReference type="STRING" id="1408416.GCA_000702765_01069"/>
<dbReference type="InterPro" id="IPR000292">
    <property type="entry name" value="For/NO2_transpt"/>
</dbReference>
<dbReference type="Pfam" id="PF01226">
    <property type="entry name" value="Form_Nir_trans"/>
    <property type="match status" value="1"/>
</dbReference>
<keyword evidence="2 5" id="KW-0812">Transmembrane</keyword>
<sequence length="209" mass="22859">MKKYSEILLRAILAGLMIGLAGTVYLALKNTNAIVGAFLFSFGLLTICALDYKLYTGRVAYIIDNKPDYLIDILLIILGNLMGTVVVALIVKLSGYTSIINTAKHVADVKLDKTYIQMFAQAILCGIMMYLGVEGFKRFKNEFAKVLAVIFAVAIFILAGFEHSVANMYYFAAAGYVSFDVVIALIVMILGNGVGAIIFNFIEKIAHTK</sequence>
<feature type="transmembrane region" description="Helical" evidence="5">
    <location>
        <begin position="7"/>
        <end position="28"/>
    </location>
</feature>
<comment type="subcellular location">
    <subcellularLocation>
        <location evidence="1">Membrane</location>
        <topology evidence="1">Multi-pass membrane protein</topology>
    </subcellularLocation>
</comment>
<evidence type="ECO:0000313" key="6">
    <source>
        <dbReference type="EMBL" id="VEU82340.1"/>
    </source>
</evidence>
<evidence type="ECO:0000256" key="3">
    <source>
        <dbReference type="ARBA" id="ARBA00022989"/>
    </source>
</evidence>
<feature type="transmembrane region" description="Helical" evidence="5">
    <location>
        <begin position="114"/>
        <end position="131"/>
    </location>
</feature>
<dbReference type="PANTHER" id="PTHR30520:SF8">
    <property type="entry name" value="NITRITE TRANSPORTER NIRC"/>
    <property type="match status" value="1"/>
</dbReference>
<dbReference type="Proteomes" id="UP000290909">
    <property type="component" value="Chromosome"/>
</dbReference>
<feature type="transmembrane region" description="Helical" evidence="5">
    <location>
        <begin position="34"/>
        <end position="52"/>
    </location>
</feature>
<name>A0A449BIS7_9MOLU</name>
<reference evidence="6 7" key="1">
    <citation type="submission" date="2019-01" db="EMBL/GenBank/DDBJ databases">
        <authorList>
            <consortium name="Pathogen Informatics"/>
        </authorList>
    </citation>
    <scope>NUCLEOTIDE SEQUENCE [LARGE SCALE GENOMIC DNA]</scope>
    <source>
        <strain evidence="6 7">NCTC10172</strain>
    </source>
</reference>
<keyword evidence="3 5" id="KW-1133">Transmembrane helix</keyword>
<feature type="transmembrane region" description="Helical" evidence="5">
    <location>
        <begin position="181"/>
        <end position="202"/>
    </location>
</feature>
<dbReference type="PANTHER" id="PTHR30520">
    <property type="entry name" value="FORMATE TRANSPORTER-RELATED"/>
    <property type="match status" value="1"/>
</dbReference>
<dbReference type="KEGG" id="ahk:NCTC10172_00350"/>
<evidence type="ECO:0000313" key="7">
    <source>
        <dbReference type="Proteomes" id="UP000290909"/>
    </source>
</evidence>
<keyword evidence="7" id="KW-1185">Reference proteome</keyword>
<organism evidence="6 7">
    <name type="scientific">Acholeplasma hippikon</name>
    <dbReference type="NCBI Taxonomy" id="264636"/>
    <lineage>
        <taxon>Bacteria</taxon>
        <taxon>Bacillati</taxon>
        <taxon>Mycoplasmatota</taxon>
        <taxon>Mollicutes</taxon>
        <taxon>Acholeplasmatales</taxon>
        <taxon>Acholeplasmataceae</taxon>
        <taxon>Acholeplasma</taxon>
    </lineage>
</organism>
<feature type="transmembrane region" description="Helical" evidence="5">
    <location>
        <begin position="73"/>
        <end position="94"/>
    </location>
</feature>
<proteinExistence type="predicted"/>
<dbReference type="EMBL" id="LR215050">
    <property type="protein sequence ID" value="VEU82340.1"/>
    <property type="molecule type" value="Genomic_DNA"/>
</dbReference>
<dbReference type="InterPro" id="IPR023271">
    <property type="entry name" value="Aquaporin-like"/>
</dbReference>
<evidence type="ECO:0000256" key="1">
    <source>
        <dbReference type="ARBA" id="ARBA00004141"/>
    </source>
</evidence>
<dbReference type="Gene3D" id="1.20.1080.10">
    <property type="entry name" value="Glycerol uptake facilitator protein"/>
    <property type="match status" value="1"/>
</dbReference>
<dbReference type="GO" id="GO:0015499">
    <property type="term" value="F:formate transmembrane transporter activity"/>
    <property type="evidence" value="ECO:0007669"/>
    <property type="project" value="TreeGrafter"/>
</dbReference>